<protein>
    <recommendedName>
        <fullName evidence="1">Trimethylguanosine synthase</fullName>
    </recommendedName>
    <alternativeName>
        <fullName evidence="7">Cap-specific guanine-N(2) methyltransferase</fullName>
    </alternativeName>
</protein>
<dbReference type="GO" id="GO:0003676">
    <property type="term" value="F:nucleic acid binding"/>
    <property type="evidence" value="ECO:0007669"/>
    <property type="project" value="InterPro"/>
</dbReference>
<dbReference type="GO" id="GO:0005634">
    <property type="term" value="C:nucleus"/>
    <property type="evidence" value="ECO:0007669"/>
    <property type="project" value="TreeGrafter"/>
</dbReference>
<evidence type="ECO:0000313" key="8">
    <source>
        <dbReference type="EMBL" id="CBK25400.2"/>
    </source>
</evidence>
<gene>
    <name evidence="8" type="ORF">GSBLH_T00005007001</name>
</gene>
<evidence type="ECO:0000256" key="5">
    <source>
        <dbReference type="ARBA" id="ARBA00048763"/>
    </source>
</evidence>
<evidence type="ECO:0000256" key="3">
    <source>
        <dbReference type="ARBA" id="ARBA00047418"/>
    </source>
</evidence>
<comment type="catalytic activity">
    <reaction evidence="3">
        <text>a 5'-end (N(2),N(7)-dimethyl 5'-triphosphoguanosine)-ribonucleoside in snoRNA + S-adenosyl-L-methionine = a 5'-end (N(2),N(2),N(7)-trimethyl 5'-triphosphoguanosine)-ribonucleoside in snoRNA + S-adenosyl-L-homocysteine + H(+)</text>
        <dbReference type="Rhea" id="RHEA:78507"/>
        <dbReference type="Rhea" id="RHEA-COMP:19088"/>
        <dbReference type="Rhea" id="RHEA-COMP:19090"/>
        <dbReference type="ChEBI" id="CHEBI:15378"/>
        <dbReference type="ChEBI" id="CHEBI:57856"/>
        <dbReference type="ChEBI" id="CHEBI:59789"/>
        <dbReference type="ChEBI" id="CHEBI:167623"/>
        <dbReference type="ChEBI" id="CHEBI:172880"/>
    </reaction>
    <physiologicalReaction direction="left-to-right" evidence="3">
        <dbReference type="Rhea" id="RHEA:78508"/>
    </physiologicalReaction>
</comment>
<dbReference type="SUPFAM" id="SSF53335">
    <property type="entry name" value="S-adenosyl-L-methionine-dependent methyltransferases"/>
    <property type="match status" value="1"/>
</dbReference>
<reference evidence="8" key="1">
    <citation type="submission" date="2010-02" db="EMBL/GenBank/DDBJ databases">
        <title>Sequencing and annotation of the Blastocystis hominis genome.</title>
        <authorList>
            <person name="Wincker P."/>
        </authorList>
    </citation>
    <scope>NUCLEOTIDE SEQUENCE</scope>
    <source>
        <strain evidence="8">Singapore isolate B</strain>
    </source>
</reference>
<organism evidence="8">
    <name type="scientific">Blastocystis hominis</name>
    <dbReference type="NCBI Taxonomy" id="12968"/>
    <lineage>
        <taxon>Eukaryota</taxon>
        <taxon>Sar</taxon>
        <taxon>Stramenopiles</taxon>
        <taxon>Bigyra</taxon>
        <taxon>Opalozoa</taxon>
        <taxon>Opalinata</taxon>
        <taxon>Blastocystidae</taxon>
        <taxon>Blastocystis</taxon>
    </lineage>
</organism>
<name>D8MBG1_BLAHO</name>
<dbReference type="GeneID" id="24921990"/>
<dbReference type="Proteomes" id="UP000008312">
    <property type="component" value="Unassembled WGS sequence"/>
</dbReference>
<dbReference type="InParanoid" id="D8MBG1"/>
<dbReference type="InterPro" id="IPR029063">
    <property type="entry name" value="SAM-dependent_MTases_sf"/>
</dbReference>
<comment type="catalytic activity">
    <reaction evidence="4">
        <text>a 5'-end (N(7)-methyl 5'-triphosphoguanosine)-ribonucleoside in snoRNA + S-adenosyl-L-methionine = a 5'-end (N(2),N(7)-dimethyl 5'-triphosphoguanosine)-ribonucleoside in snoRNA + S-adenosyl-L-homocysteine + H(+)</text>
        <dbReference type="Rhea" id="RHEA:78475"/>
        <dbReference type="Rhea" id="RHEA-COMP:19086"/>
        <dbReference type="Rhea" id="RHEA-COMP:19088"/>
        <dbReference type="ChEBI" id="CHEBI:15378"/>
        <dbReference type="ChEBI" id="CHEBI:57856"/>
        <dbReference type="ChEBI" id="CHEBI:59789"/>
        <dbReference type="ChEBI" id="CHEBI:156461"/>
        <dbReference type="ChEBI" id="CHEBI:172880"/>
    </reaction>
    <physiologicalReaction direction="left-to-right" evidence="4">
        <dbReference type="Rhea" id="RHEA:78476"/>
    </physiologicalReaction>
</comment>
<evidence type="ECO:0000313" key="9">
    <source>
        <dbReference type="Proteomes" id="UP000008312"/>
    </source>
</evidence>
<evidence type="ECO:0000256" key="2">
    <source>
        <dbReference type="ARBA" id="ARBA00025783"/>
    </source>
</evidence>
<dbReference type="Pfam" id="PF09445">
    <property type="entry name" value="Methyltransf_15"/>
    <property type="match status" value="1"/>
</dbReference>
<evidence type="ECO:0000256" key="6">
    <source>
        <dbReference type="ARBA" id="ARBA00049075"/>
    </source>
</evidence>
<dbReference type="PANTHER" id="PTHR14741:SF32">
    <property type="entry name" value="TRIMETHYLGUANOSINE SYNTHASE"/>
    <property type="match status" value="1"/>
</dbReference>
<dbReference type="RefSeq" id="XP_012899448.1">
    <property type="nucleotide sequence ID" value="XM_013043994.1"/>
</dbReference>
<comment type="catalytic activity">
    <reaction evidence="5">
        <text>a 5'-end (N(2),N(7)-dimethyl 5'-triphosphoguanosine)-ribonucleoside in snRNA + S-adenosyl-L-methionine = a 5'-end (N(2),N(2),N(7)-trimethyl 5'-triphosphoguanosine)-ribonucleoside in snRNA + S-adenosyl-L-homocysteine + H(+)</text>
        <dbReference type="Rhea" id="RHEA:78479"/>
        <dbReference type="Rhea" id="RHEA-COMP:19087"/>
        <dbReference type="Rhea" id="RHEA-COMP:19089"/>
        <dbReference type="ChEBI" id="CHEBI:15378"/>
        <dbReference type="ChEBI" id="CHEBI:57856"/>
        <dbReference type="ChEBI" id="CHEBI:59789"/>
        <dbReference type="ChEBI" id="CHEBI:167623"/>
        <dbReference type="ChEBI" id="CHEBI:172880"/>
    </reaction>
    <physiologicalReaction direction="left-to-right" evidence="5">
        <dbReference type="Rhea" id="RHEA:78480"/>
    </physiologicalReaction>
</comment>
<evidence type="ECO:0000256" key="7">
    <source>
        <dbReference type="ARBA" id="ARBA00049790"/>
    </source>
</evidence>
<dbReference type="Gene3D" id="3.40.50.150">
    <property type="entry name" value="Vaccinia Virus protein VP39"/>
    <property type="match status" value="1"/>
</dbReference>
<evidence type="ECO:0000256" key="4">
    <source>
        <dbReference type="ARBA" id="ARBA00048740"/>
    </source>
</evidence>
<dbReference type="CDD" id="cd02440">
    <property type="entry name" value="AdoMet_MTases"/>
    <property type="match status" value="1"/>
</dbReference>
<dbReference type="AlphaFoldDB" id="D8MBG1"/>
<accession>D8MBG1</accession>
<dbReference type="InterPro" id="IPR002052">
    <property type="entry name" value="DNA_methylase_N6_adenine_CS"/>
</dbReference>
<dbReference type="InterPro" id="IPR019012">
    <property type="entry name" value="RNA_cap_Gua-N2-MeTrfase"/>
</dbReference>
<sequence length="299" mass="35026">MKRSHTDSVEERYEMYKEGKRSANEEKAWKWDHYFGNYPKSIRDNIQMDSVALYSVTVDSAADTITQIISDYLPPFASVCDATACTGGNTFSFGKYFTNVTSVEINKERCEMLQNNVNLLGLSSRVHCLNKDFLNYMKEMPYVDFIFFDPPWGGEDYLRESNLKMYLSDRNIEDVVEDLKHKARYIGLKYPQNFDITSFENHISATPIKEKKFIISNRKHTYWKFSLYEFHSDFCEACVFYIMSRWKSASHASTFYSTTHFVKVANITFVLLTIPVIRRGELPLQALRSEFRKESRHSD</sequence>
<dbReference type="OrthoDB" id="194443at2759"/>
<proteinExistence type="inferred from homology"/>
<comment type="similarity">
    <text evidence="2">Belongs to the methyltransferase superfamily. Trimethylguanosine synthase family.</text>
</comment>
<keyword evidence="9" id="KW-1185">Reference proteome</keyword>
<comment type="catalytic activity">
    <reaction evidence="6">
        <text>a 5'-end (N(7)-methyl 5'-triphosphoguanosine)-ribonucleoside in snRNA + S-adenosyl-L-methionine = a 5'-end (N(2),N(7)-dimethyl 5'-triphosphoguanosine)-ribonucleoside in snRNA + S-adenosyl-L-homocysteine + H(+)</text>
        <dbReference type="Rhea" id="RHEA:78471"/>
        <dbReference type="Rhea" id="RHEA-COMP:19085"/>
        <dbReference type="Rhea" id="RHEA-COMP:19087"/>
        <dbReference type="ChEBI" id="CHEBI:15378"/>
        <dbReference type="ChEBI" id="CHEBI:57856"/>
        <dbReference type="ChEBI" id="CHEBI:59789"/>
        <dbReference type="ChEBI" id="CHEBI:156461"/>
        <dbReference type="ChEBI" id="CHEBI:172880"/>
    </reaction>
    <physiologicalReaction direction="left-to-right" evidence="6">
        <dbReference type="Rhea" id="RHEA:78472"/>
    </physiologicalReaction>
</comment>
<evidence type="ECO:0000256" key="1">
    <source>
        <dbReference type="ARBA" id="ARBA00018517"/>
    </source>
</evidence>
<dbReference type="EMBL" id="FN668691">
    <property type="protein sequence ID" value="CBK25400.2"/>
    <property type="molecule type" value="Genomic_DNA"/>
</dbReference>
<dbReference type="PROSITE" id="PS00092">
    <property type="entry name" value="N6_MTASE"/>
    <property type="match status" value="1"/>
</dbReference>
<dbReference type="GO" id="GO:0071164">
    <property type="term" value="F:RNA cap trimethylguanosine synthase activity"/>
    <property type="evidence" value="ECO:0007669"/>
    <property type="project" value="TreeGrafter"/>
</dbReference>
<dbReference type="PANTHER" id="PTHR14741">
    <property type="entry name" value="S-ADENOSYLMETHIONINE-DEPENDENT METHYLTRANSFERASE RELATED"/>
    <property type="match status" value="1"/>
</dbReference>